<dbReference type="Pfam" id="PF03734">
    <property type="entry name" value="YkuD"/>
    <property type="match status" value="1"/>
</dbReference>
<evidence type="ECO:0000256" key="6">
    <source>
        <dbReference type="ARBA" id="ARBA00023316"/>
    </source>
</evidence>
<keyword evidence="6 7" id="KW-0961">Cell wall biogenesis/degradation</keyword>
<dbReference type="InterPro" id="IPR005490">
    <property type="entry name" value="LD_TPept_cat_dom"/>
</dbReference>
<evidence type="ECO:0000256" key="4">
    <source>
        <dbReference type="ARBA" id="ARBA00022960"/>
    </source>
</evidence>
<organism evidence="9 10">
    <name type="scientific">Sphingosinicella soli</name>
    <dbReference type="NCBI Taxonomy" id="333708"/>
    <lineage>
        <taxon>Bacteria</taxon>
        <taxon>Pseudomonadati</taxon>
        <taxon>Pseudomonadota</taxon>
        <taxon>Alphaproteobacteria</taxon>
        <taxon>Sphingomonadales</taxon>
        <taxon>Sphingosinicellaceae</taxon>
        <taxon>Sphingosinicella</taxon>
    </lineage>
</organism>
<feature type="domain" description="L,D-TPase catalytic" evidence="8">
    <location>
        <begin position="2"/>
        <end position="167"/>
    </location>
</feature>
<dbReference type="InterPro" id="IPR038063">
    <property type="entry name" value="Transpep_catalytic_dom"/>
</dbReference>
<gene>
    <name evidence="9" type="ORF">GGQ98_003256</name>
</gene>
<dbReference type="GO" id="GO:0071555">
    <property type="term" value="P:cell wall organization"/>
    <property type="evidence" value="ECO:0007669"/>
    <property type="project" value="UniProtKB-UniRule"/>
</dbReference>
<proteinExistence type="inferred from homology"/>
<comment type="pathway">
    <text evidence="1 7">Cell wall biogenesis; peptidoglycan biosynthesis.</text>
</comment>
<reference evidence="9 10" key="1">
    <citation type="submission" date="2020-08" db="EMBL/GenBank/DDBJ databases">
        <title>Genomic Encyclopedia of Type Strains, Phase IV (KMG-IV): sequencing the most valuable type-strain genomes for metagenomic binning, comparative biology and taxonomic classification.</title>
        <authorList>
            <person name="Goeker M."/>
        </authorList>
    </citation>
    <scope>NUCLEOTIDE SEQUENCE [LARGE SCALE GENOMIC DNA]</scope>
    <source>
        <strain evidence="9 10">DSM 17328</strain>
    </source>
</reference>
<dbReference type="AlphaFoldDB" id="A0A7W7B442"/>
<name>A0A7W7B442_9SPHN</name>
<keyword evidence="4 7" id="KW-0133">Cell shape</keyword>
<keyword evidence="3" id="KW-0808">Transferase</keyword>
<dbReference type="EMBL" id="JACHNZ010000049">
    <property type="protein sequence ID" value="MBB4633610.1"/>
    <property type="molecule type" value="Genomic_DNA"/>
</dbReference>
<feature type="active site" description="Proton donor/acceptor" evidence="7">
    <location>
        <position position="132"/>
    </location>
</feature>
<evidence type="ECO:0000313" key="10">
    <source>
        <dbReference type="Proteomes" id="UP000566324"/>
    </source>
</evidence>
<dbReference type="GO" id="GO:0016740">
    <property type="term" value="F:transferase activity"/>
    <property type="evidence" value="ECO:0007669"/>
    <property type="project" value="UniProtKB-KW"/>
</dbReference>
<accession>A0A7W7B442</accession>
<evidence type="ECO:0000256" key="3">
    <source>
        <dbReference type="ARBA" id="ARBA00022679"/>
    </source>
</evidence>
<dbReference type="PANTHER" id="PTHR38589:SF1">
    <property type="entry name" value="BLR0621 PROTEIN"/>
    <property type="match status" value="1"/>
</dbReference>
<dbReference type="GO" id="GO:0004180">
    <property type="term" value="F:carboxypeptidase activity"/>
    <property type="evidence" value="ECO:0007669"/>
    <property type="project" value="UniProtKB-ARBA"/>
</dbReference>
<comment type="similarity">
    <text evidence="2">Belongs to the YkuD family.</text>
</comment>
<dbReference type="CDD" id="cd16913">
    <property type="entry name" value="YkuD_like"/>
    <property type="match status" value="1"/>
</dbReference>
<keyword evidence="5 7" id="KW-0573">Peptidoglycan synthesis</keyword>
<comment type="caution">
    <text evidence="9">The sequence shown here is derived from an EMBL/GenBank/DDBJ whole genome shotgun (WGS) entry which is preliminary data.</text>
</comment>
<dbReference type="GO" id="GO:0009252">
    <property type="term" value="P:peptidoglycan biosynthetic process"/>
    <property type="evidence" value="ECO:0007669"/>
    <property type="project" value="UniProtKB-UniPathway"/>
</dbReference>
<feature type="active site" description="Nucleophile" evidence="7">
    <location>
        <position position="143"/>
    </location>
</feature>
<dbReference type="UniPathway" id="UPA00219"/>
<dbReference type="PANTHER" id="PTHR38589">
    <property type="entry name" value="BLR0621 PROTEIN"/>
    <property type="match status" value="1"/>
</dbReference>
<evidence type="ECO:0000256" key="2">
    <source>
        <dbReference type="ARBA" id="ARBA00005992"/>
    </source>
</evidence>
<keyword evidence="10" id="KW-1185">Reference proteome</keyword>
<evidence type="ECO:0000256" key="7">
    <source>
        <dbReference type="PROSITE-ProRule" id="PRU01373"/>
    </source>
</evidence>
<dbReference type="PROSITE" id="PS52029">
    <property type="entry name" value="LD_TPASE"/>
    <property type="match status" value="1"/>
</dbReference>
<evidence type="ECO:0000259" key="8">
    <source>
        <dbReference type="PROSITE" id="PS52029"/>
    </source>
</evidence>
<evidence type="ECO:0000256" key="1">
    <source>
        <dbReference type="ARBA" id="ARBA00004752"/>
    </source>
</evidence>
<protein>
    <submittedName>
        <fullName evidence="9">L,D-peptidoglycan transpeptidase YkuD (ErfK/YbiS/YcfS/YnhG family)</fullName>
    </submittedName>
</protein>
<dbReference type="SUPFAM" id="SSF141523">
    <property type="entry name" value="L,D-transpeptidase catalytic domain-like"/>
    <property type="match status" value="1"/>
</dbReference>
<sequence>MSAIRVDTAARTLTAFGRTVPCLIGKAGATDAADKREGDAMTPRGSYPVRAVLVRPDVLPVPGTRLPWRWLHPSDGWSDDVRDPAYNRPVRHPHPFSAEHLWREDGLYDLIVILGHNDTPPVPGMGSAIFLHCTAGKAFTQGCVAIAREELLAIVERLAPGDAIEIV</sequence>
<dbReference type="Proteomes" id="UP000566324">
    <property type="component" value="Unassembled WGS sequence"/>
</dbReference>
<dbReference type="RefSeq" id="WP_184071370.1">
    <property type="nucleotide sequence ID" value="NZ_JACHNZ010000049.1"/>
</dbReference>
<dbReference type="GO" id="GO:0008360">
    <property type="term" value="P:regulation of cell shape"/>
    <property type="evidence" value="ECO:0007669"/>
    <property type="project" value="UniProtKB-UniRule"/>
</dbReference>
<evidence type="ECO:0000313" key="9">
    <source>
        <dbReference type="EMBL" id="MBB4633610.1"/>
    </source>
</evidence>
<evidence type="ECO:0000256" key="5">
    <source>
        <dbReference type="ARBA" id="ARBA00022984"/>
    </source>
</evidence>